<feature type="active site" description="Proton acceptor" evidence="8">
    <location>
        <position position="220"/>
    </location>
</feature>
<feature type="active site" description="Proton donor" evidence="8">
    <location>
        <position position="71"/>
    </location>
</feature>
<feature type="site" description="Could be important to modulate the pK values of the two catalytic cysteine residues" evidence="8">
    <location>
        <position position="211"/>
    </location>
</feature>
<dbReference type="PANTHER" id="PTHR31689:SF0">
    <property type="entry name" value="DIAMINOPIMELATE EPIMERASE"/>
    <property type="match status" value="1"/>
</dbReference>
<comment type="caution">
    <text evidence="10">The sequence shown here is derived from an EMBL/GenBank/DDBJ whole genome shotgun (WGS) entry which is preliminary data.</text>
</comment>
<dbReference type="Pfam" id="PF01678">
    <property type="entry name" value="DAP_epimerase"/>
    <property type="match status" value="2"/>
</dbReference>
<keyword evidence="4 8" id="KW-0028">Amino-acid biosynthesis</keyword>
<keyword evidence="8" id="KW-0963">Cytoplasm</keyword>
<evidence type="ECO:0000256" key="3">
    <source>
        <dbReference type="ARBA" id="ARBA00013080"/>
    </source>
</evidence>
<feature type="binding site" evidence="8">
    <location>
        <position position="193"/>
    </location>
    <ligand>
        <name>substrate</name>
    </ligand>
</feature>
<protein>
    <recommendedName>
        <fullName evidence="3 8">Diaminopimelate epimerase</fullName>
        <shortName evidence="8">DAP epimerase</shortName>
        <ecNumber evidence="3 8">5.1.1.7</ecNumber>
    </recommendedName>
    <alternativeName>
        <fullName evidence="8">PLP-independent amino acid racemase</fullName>
    </alternativeName>
</protein>
<evidence type="ECO:0000256" key="6">
    <source>
        <dbReference type="ARBA" id="ARBA00023235"/>
    </source>
</evidence>
<dbReference type="InterPro" id="IPR001653">
    <property type="entry name" value="DAP_epimerase_DapF"/>
</dbReference>
<feature type="binding site" evidence="8">
    <location>
        <position position="11"/>
    </location>
    <ligand>
        <name>substrate</name>
    </ligand>
</feature>
<gene>
    <name evidence="8" type="primary">dapF</name>
    <name evidence="10" type="ORF">H8Z82_09595</name>
</gene>
<comment type="subunit">
    <text evidence="8">Homodimer.</text>
</comment>
<feature type="site" description="Could be important to modulate the pK values of the two catalytic cysteine residues" evidence="8">
    <location>
        <position position="162"/>
    </location>
</feature>
<comment type="caution">
    <text evidence="8">Lacks conserved residue(s) required for the propagation of feature annotation.</text>
</comment>
<dbReference type="PROSITE" id="PS01326">
    <property type="entry name" value="DAP_EPIMERASE"/>
    <property type="match status" value="1"/>
</dbReference>
<evidence type="ECO:0000256" key="1">
    <source>
        <dbReference type="ARBA" id="ARBA00005196"/>
    </source>
</evidence>
<keyword evidence="5 8" id="KW-0457">Lysine biosynthesis</keyword>
<comment type="pathway">
    <text evidence="1 8">Amino-acid biosynthesis; L-lysine biosynthesis via DAP pathway; DL-2,6-diaminopimelate from LL-2,6-diaminopimelate: step 1/1.</text>
</comment>
<dbReference type="Gene3D" id="3.10.310.10">
    <property type="entry name" value="Diaminopimelate Epimerase, Chain A, domain 1"/>
    <property type="match status" value="2"/>
</dbReference>
<evidence type="ECO:0000256" key="2">
    <source>
        <dbReference type="ARBA" id="ARBA00010219"/>
    </source>
</evidence>
<reference evidence="10 11" key="1">
    <citation type="submission" date="2020-08" db="EMBL/GenBank/DDBJ databases">
        <title>Genome public.</title>
        <authorList>
            <person name="Liu C."/>
            <person name="Sun Q."/>
        </authorList>
    </citation>
    <scope>NUCLEOTIDE SEQUENCE [LARGE SCALE GENOMIC DNA]</scope>
    <source>
        <strain evidence="10 11">M29</strain>
    </source>
</reference>
<accession>A0ABR7IJC3</accession>
<dbReference type="EMBL" id="JACOQG010000013">
    <property type="protein sequence ID" value="MBC5779913.1"/>
    <property type="molecule type" value="Genomic_DNA"/>
</dbReference>
<dbReference type="EC" id="5.1.1.7" evidence="3 8"/>
<comment type="catalytic activity">
    <reaction evidence="7 8">
        <text>(2S,6S)-2,6-diaminopimelate = meso-2,6-diaminopimelate</text>
        <dbReference type="Rhea" id="RHEA:15393"/>
        <dbReference type="ChEBI" id="CHEBI:57609"/>
        <dbReference type="ChEBI" id="CHEBI:57791"/>
        <dbReference type="EC" id="5.1.1.7"/>
    </reaction>
</comment>
<organism evidence="10 11">
    <name type="scientific">Blautia difficilis</name>
    <dbReference type="NCBI Taxonomy" id="2763027"/>
    <lineage>
        <taxon>Bacteria</taxon>
        <taxon>Bacillati</taxon>
        <taxon>Bacillota</taxon>
        <taxon>Clostridia</taxon>
        <taxon>Lachnospirales</taxon>
        <taxon>Lachnospiraceae</taxon>
        <taxon>Blautia</taxon>
    </lineage>
</organism>
<dbReference type="GO" id="GO:0008837">
    <property type="term" value="F:diaminopimelate epimerase activity"/>
    <property type="evidence" value="ECO:0007669"/>
    <property type="project" value="UniProtKB-EC"/>
</dbReference>
<dbReference type="RefSeq" id="WP_186994987.1">
    <property type="nucleotide sequence ID" value="NZ_JACOQG010000013.1"/>
</dbReference>
<feature type="active site" evidence="9">
    <location>
        <position position="71"/>
    </location>
</feature>
<dbReference type="HAMAP" id="MF_00197">
    <property type="entry name" value="DAP_epimerase"/>
    <property type="match status" value="1"/>
</dbReference>
<feature type="binding site" evidence="8">
    <location>
        <position position="160"/>
    </location>
    <ligand>
        <name>substrate</name>
    </ligand>
</feature>
<sequence>MKFTKMQGIGNDYVYVNCFEETVKDPAAVARYVSDRHFGIGSDGLILIKPSDIADCEMDMYNLDGSQGAMCGNGIRCVAKYVYDYGIVKKENISVSTKSGIKYLDLTVRNGKVALVRVNMGSPVLTASQIPVVSSTEEMINVPLKVNGETYYITAVSMGNPHAIVYMTDVDHLDIGEIGPYFENHMAFPDRVNTEFVEVLDDHTLKMRVWERGSGETLACGTGACAVAVASILNGHVDGEKPVTVKLLGGDLEIFWDRQENLVYMTGPAATVFDGEIDLSFLE</sequence>
<comment type="similarity">
    <text evidence="2 8">Belongs to the diaminopimelate epimerase family.</text>
</comment>
<keyword evidence="11" id="KW-1185">Reference proteome</keyword>
<keyword evidence="6 8" id="KW-0413">Isomerase</keyword>
<evidence type="ECO:0000256" key="5">
    <source>
        <dbReference type="ARBA" id="ARBA00023154"/>
    </source>
</evidence>
<evidence type="ECO:0000313" key="10">
    <source>
        <dbReference type="EMBL" id="MBC5779913.1"/>
    </source>
</evidence>
<feature type="binding site" evidence="8">
    <location>
        <begin position="72"/>
        <end position="73"/>
    </location>
    <ligand>
        <name>substrate</name>
    </ligand>
</feature>
<proteinExistence type="inferred from homology"/>
<name>A0ABR7IJC3_9FIRM</name>
<comment type="subcellular location">
    <subcellularLocation>
        <location evidence="8">Cytoplasm</location>
    </subcellularLocation>
</comment>
<feature type="binding site" evidence="8">
    <location>
        <begin position="211"/>
        <end position="212"/>
    </location>
    <ligand>
        <name>substrate</name>
    </ligand>
</feature>
<dbReference type="Proteomes" id="UP000649826">
    <property type="component" value="Unassembled WGS sequence"/>
</dbReference>
<dbReference type="PANTHER" id="PTHR31689">
    <property type="entry name" value="DIAMINOPIMELATE EPIMERASE, CHLOROPLASTIC"/>
    <property type="match status" value="1"/>
</dbReference>
<evidence type="ECO:0000256" key="8">
    <source>
        <dbReference type="HAMAP-Rule" id="MF_00197"/>
    </source>
</evidence>
<dbReference type="NCBIfam" id="TIGR00652">
    <property type="entry name" value="DapF"/>
    <property type="match status" value="1"/>
</dbReference>
<dbReference type="SUPFAM" id="SSF54506">
    <property type="entry name" value="Diaminopimelate epimerase-like"/>
    <property type="match status" value="2"/>
</dbReference>
<comment type="function">
    <text evidence="8">Catalyzes the stereoinversion of LL-2,6-diaminopimelate (L,L-DAP) to meso-diaminopimelate (meso-DAP), a precursor of L-lysine and an essential component of the bacterial peptidoglycan.</text>
</comment>
<evidence type="ECO:0000256" key="9">
    <source>
        <dbReference type="PROSITE-ProRule" id="PRU10125"/>
    </source>
</evidence>
<evidence type="ECO:0000256" key="4">
    <source>
        <dbReference type="ARBA" id="ARBA00022605"/>
    </source>
</evidence>
<feature type="binding site" evidence="8">
    <location>
        <begin position="221"/>
        <end position="222"/>
    </location>
    <ligand>
        <name>substrate</name>
    </ligand>
</feature>
<dbReference type="InterPro" id="IPR018510">
    <property type="entry name" value="DAP_epimerase_AS"/>
</dbReference>
<evidence type="ECO:0000313" key="11">
    <source>
        <dbReference type="Proteomes" id="UP000649826"/>
    </source>
</evidence>
<feature type="binding site" evidence="8">
    <location>
        <position position="62"/>
    </location>
    <ligand>
        <name>substrate</name>
    </ligand>
</feature>
<evidence type="ECO:0000256" key="7">
    <source>
        <dbReference type="ARBA" id="ARBA00051712"/>
    </source>
</evidence>